<dbReference type="AlphaFoldDB" id="A0A9Q1JUW2"/>
<protein>
    <recommendedName>
        <fullName evidence="19">RING-type domain-containing protein</fullName>
    </recommendedName>
</protein>
<dbReference type="Pfam" id="PF02225">
    <property type="entry name" value="PA"/>
    <property type="match status" value="1"/>
</dbReference>
<evidence type="ECO:0000256" key="3">
    <source>
        <dbReference type="ARBA" id="ARBA00022554"/>
    </source>
</evidence>
<evidence type="ECO:0000256" key="9">
    <source>
        <dbReference type="ARBA" id="ARBA00022927"/>
    </source>
</evidence>
<dbReference type="InterPro" id="IPR001841">
    <property type="entry name" value="Znf_RING"/>
</dbReference>
<evidence type="ECO:0000256" key="8">
    <source>
        <dbReference type="ARBA" id="ARBA00022833"/>
    </source>
</evidence>
<feature type="region of interest" description="Disordered" evidence="17">
    <location>
        <begin position="284"/>
        <end position="328"/>
    </location>
</feature>
<organism evidence="20 21">
    <name type="scientific">Carnegiea gigantea</name>
    <dbReference type="NCBI Taxonomy" id="171969"/>
    <lineage>
        <taxon>Eukaryota</taxon>
        <taxon>Viridiplantae</taxon>
        <taxon>Streptophyta</taxon>
        <taxon>Embryophyta</taxon>
        <taxon>Tracheophyta</taxon>
        <taxon>Spermatophyta</taxon>
        <taxon>Magnoliopsida</taxon>
        <taxon>eudicotyledons</taxon>
        <taxon>Gunneridae</taxon>
        <taxon>Pentapetalae</taxon>
        <taxon>Caryophyllales</taxon>
        <taxon>Cactineae</taxon>
        <taxon>Cactaceae</taxon>
        <taxon>Cactoideae</taxon>
        <taxon>Echinocereeae</taxon>
        <taxon>Carnegiea</taxon>
    </lineage>
</organism>
<dbReference type="FunFam" id="3.30.40.10:FF:000276">
    <property type="entry name" value="Receptor homology region transmembrane domain-and RING domain-containing protein 2"/>
    <property type="match status" value="1"/>
</dbReference>
<name>A0A9Q1JUW2_9CARY</name>
<keyword evidence="21" id="KW-1185">Reference proteome</keyword>
<dbReference type="GO" id="GO:0000326">
    <property type="term" value="C:protein storage vacuole"/>
    <property type="evidence" value="ECO:0007669"/>
    <property type="project" value="UniProtKB-SubCell"/>
</dbReference>
<gene>
    <name evidence="20" type="ORF">Cgig2_014945</name>
</gene>
<comment type="caution">
    <text evidence="20">The sequence shown here is derived from an EMBL/GenBank/DDBJ whole genome shotgun (WGS) entry which is preliminary data.</text>
</comment>
<dbReference type="GO" id="GO:0015031">
    <property type="term" value="P:protein transport"/>
    <property type="evidence" value="ECO:0007669"/>
    <property type="project" value="UniProtKB-KW"/>
</dbReference>
<dbReference type="InterPro" id="IPR013083">
    <property type="entry name" value="Znf_RING/FYVE/PHD"/>
</dbReference>
<evidence type="ECO:0000256" key="15">
    <source>
        <dbReference type="ARBA" id="ARBA00046288"/>
    </source>
</evidence>
<accession>A0A9Q1JUW2</accession>
<keyword evidence="3" id="KW-0926">Vacuole</keyword>
<evidence type="ECO:0000256" key="1">
    <source>
        <dbReference type="ARBA" id="ARBA00004558"/>
    </source>
</evidence>
<dbReference type="PROSITE" id="PS50089">
    <property type="entry name" value="ZF_RING_2"/>
    <property type="match status" value="1"/>
</dbReference>
<feature type="chain" id="PRO_5040438877" description="RING-type domain-containing protein" evidence="18">
    <location>
        <begin position="26"/>
        <end position="484"/>
    </location>
</feature>
<dbReference type="InterPro" id="IPR044744">
    <property type="entry name" value="ZNRF4/RNF13/RNF167_PA"/>
</dbReference>
<evidence type="ECO:0000256" key="17">
    <source>
        <dbReference type="SAM" id="MobiDB-lite"/>
    </source>
</evidence>
<evidence type="ECO:0000256" key="12">
    <source>
        <dbReference type="ARBA" id="ARBA00023157"/>
    </source>
</evidence>
<evidence type="ECO:0000256" key="5">
    <source>
        <dbReference type="ARBA" id="ARBA00022723"/>
    </source>
</evidence>
<dbReference type="SMART" id="SM00184">
    <property type="entry name" value="RING"/>
    <property type="match status" value="1"/>
</dbReference>
<dbReference type="GO" id="GO:0005774">
    <property type="term" value="C:vacuolar membrane"/>
    <property type="evidence" value="ECO:0007669"/>
    <property type="project" value="UniProtKB-SubCell"/>
</dbReference>
<evidence type="ECO:0000313" key="20">
    <source>
        <dbReference type="EMBL" id="KAJ8431452.1"/>
    </source>
</evidence>
<keyword evidence="13" id="KW-0325">Glycoprotein</keyword>
<dbReference type="OrthoDB" id="8062037at2759"/>
<feature type="region of interest" description="Disordered" evidence="17">
    <location>
        <begin position="240"/>
        <end position="264"/>
    </location>
</feature>
<keyword evidence="12" id="KW-1015">Disulfide bond</keyword>
<dbReference type="PANTHER" id="PTHR47168:SF5">
    <property type="entry name" value="RING-TYPE DOMAIN-CONTAINING PROTEIN"/>
    <property type="match status" value="1"/>
</dbReference>
<keyword evidence="11" id="KW-0472">Membrane</keyword>
<dbReference type="InterPro" id="IPR051653">
    <property type="entry name" value="E3_ligase_sorting_rcpt"/>
</dbReference>
<dbReference type="EMBL" id="JAKOGI010000688">
    <property type="protein sequence ID" value="KAJ8431452.1"/>
    <property type="molecule type" value="Genomic_DNA"/>
</dbReference>
<evidence type="ECO:0000313" key="21">
    <source>
        <dbReference type="Proteomes" id="UP001153076"/>
    </source>
</evidence>
<evidence type="ECO:0000256" key="13">
    <source>
        <dbReference type="ARBA" id="ARBA00023180"/>
    </source>
</evidence>
<evidence type="ECO:0000256" key="14">
    <source>
        <dbReference type="ARBA" id="ARBA00037813"/>
    </source>
</evidence>
<keyword evidence="7 16" id="KW-0863">Zinc-finger</keyword>
<feature type="compositionally biased region" description="Polar residues" evidence="17">
    <location>
        <begin position="288"/>
        <end position="307"/>
    </location>
</feature>
<keyword evidence="10" id="KW-1133">Transmembrane helix</keyword>
<sequence length="484" mass="52704">MGVGVLRGTLLCELSLFIMVSLSSATVVLKASNGTLSFEDIEANFAPPVRSKGICGKLYIAEPLDACSPLMNKIEQNNSGNCTSPFALIIRGACSFEDKARTAQKAGFETAIVYDNEEDSALVAIMMVAASYGSKRKTRKAKARDLKRHRIRRQRPQGRVREFHGMSSRLVKAMPSLIFTAVTDDNCTSSTCAICLEDYSVGDRLRILPCRHKFHAFCVDAWLTTWRTFCPVCKRDARTCDGQPPASESTPLLSSNPSSAATSPLSSFRSSFISSSVRSSAIQIASPGTRSSHAPSREQSVSSSPQIPRSLRSYHHQNSPPMSVSRSSLDLRNLSSQRSHYMSPHSLGYPSPSPFNNNVRYLSPYYPSPSNASSSYLGSFRRQPSASHHSESVASFSPYNSAQSLPGVDSGAIMEGYANIASILKSINSRKKLKAEITYGETSSTLVPHKQIIIPKTWQPKNAALNILIPKSNAEGLDANAPKH</sequence>
<dbReference type="InterPro" id="IPR003137">
    <property type="entry name" value="PA_domain"/>
</dbReference>
<feature type="compositionally biased region" description="Low complexity" evidence="17">
    <location>
        <begin position="247"/>
        <end position="264"/>
    </location>
</feature>
<evidence type="ECO:0000256" key="6">
    <source>
        <dbReference type="ARBA" id="ARBA00022729"/>
    </source>
</evidence>
<evidence type="ECO:0000259" key="19">
    <source>
        <dbReference type="PROSITE" id="PS50089"/>
    </source>
</evidence>
<keyword evidence="2" id="KW-0813">Transport</keyword>
<evidence type="ECO:0000256" key="10">
    <source>
        <dbReference type="ARBA" id="ARBA00022989"/>
    </source>
</evidence>
<evidence type="ECO:0000256" key="4">
    <source>
        <dbReference type="ARBA" id="ARBA00022692"/>
    </source>
</evidence>
<dbReference type="PANTHER" id="PTHR47168">
    <property type="entry name" value="RING ZINC FINGER DOMAIN SUPERFAMILY PROTEIN-RELATED"/>
    <property type="match status" value="1"/>
</dbReference>
<proteinExistence type="predicted"/>
<keyword evidence="8" id="KW-0862">Zinc</keyword>
<dbReference type="Gene3D" id="3.30.40.10">
    <property type="entry name" value="Zinc/RING finger domain, C3HC4 (zinc finger)"/>
    <property type="match status" value="1"/>
</dbReference>
<dbReference type="SUPFAM" id="SSF57850">
    <property type="entry name" value="RING/U-box"/>
    <property type="match status" value="1"/>
</dbReference>
<dbReference type="Pfam" id="PF13639">
    <property type="entry name" value="zf-RING_2"/>
    <property type="match status" value="1"/>
</dbReference>
<dbReference type="GO" id="GO:0008270">
    <property type="term" value="F:zinc ion binding"/>
    <property type="evidence" value="ECO:0007669"/>
    <property type="project" value="UniProtKB-KW"/>
</dbReference>
<dbReference type="Proteomes" id="UP001153076">
    <property type="component" value="Unassembled WGS sequence"/>
</dbReference>
<evidence type="ECO:0000256" key="11">
    <source>
        <dbReference type="ARBA" id="ARBA00023136"/>
    </source>
</evidence>
<keyword evidence="4" id="KW-0812">Transmembrane</keyword>
<keyword evidence="5" id="KW-0479">Metal-binding</keyword>
<reference evidence="20" key="1">
    <citation type="submission" date="2022-04" db="EMBL/GenBank/DDBJ databases">
        <title>Carnegiea gigantea Genome sequencing and assembly v2.</title>
        <authorList>
            <person name="Copetti D."/>
            <person name="Sanderson M.J."/>
            <person name="Burquez A."/>
            <person name="Wojciechowski M.F."/>
        </authorList>
    </citation>
    <scope>NUCLEOTIDE SEQUENCE</scope>
    <source>
        <strain evidence="20">SGP5-SGP5p</strain>
        <tissue evidence="20">Aerial part</tissue>
    </source>
</reference>
<keyword evidence="9" id="KW-0653">Protein transport</keyword>
<evidence type="ECO:0000256" key="7">
    <source>
        <dbReference type="ARBA" id="ARBA00022771"/>
    </source>
</evidence>
<evidence type="ECO:0000256" key="16">
    <source>
        <dbReference type="PROSITE-ProRule" id="PRU00175"/>
    </source>
</evidence>
<dbReference type="InterPro" id="IPR046450">
    <property type="entry name" value="PA_dom_sf"/>
</dbReference>
<feature type="domain" description="RING-type" evidence="19">
    <location>
        <begin position="192"/>
        <end position="234"/>
    </location>
</feature>
<keyword evidence="6 18" id="KW-0732">Signal</keyword>
<dbReference type="CDD" id="cd02123">
    <property type="entry name" value="PA_C_RZF_like"/>
    <property type="match status" value="1"/>
</dbReference>
<dbReference type="SUPFAM" id="SSF52025">
    <property type="entry name" value="PA domain"/>
    <property type="match status" value="1"/>
</dbReference>
<evidence type="ECO:0000256" key="18">
    <source>
        <dbReference type="SAM" id="SignalP"/>
    </source>
</evidence>
<comment type="subcellular location">
    <subcellularLocation>
        <location evidence="15">Endomembrane system</location>
        <topology evidence="15">Single-pass type I membrane protein</topology>
    </subcellularLocation>
    <subcellularLocation>
        <location evidence="1">Protein storage vacuole</location>
    </subcellularLocation>
    <subcellularLocation>
        <location evidence="14">Vacuole membrane</location>
    </subcellularLocation>
</comment>
<dbReference type="Gene3D" id="3.50.30.30">
    <property type="match status" value="1"/>
</dbReference>
<dbReference type="GO" id="GO:0012505">
    <property type="term" value="C:endomembrane system"/>
    <property type="evidence" value="ECO:0007669"/>
    <property type="project" value="UniProtKB-SubCell"/>
</dbReference>
<feature type="signal peptide" evidence="18">
    <location>
        <begin position="1"/>
        <end position="25"/>
    </location>
</feature>
<evidence type="ECO:0000256" key="2">
    <source>
        <dbReference type="ARBA" id="ARBA00022448"/>
    </source>
</evidence>